<gene>
    <name evidence="1" type="ORF">LWC05_03145</name>
</gene>
<dbReference type="RefSeq" id="WP_232876406.1">
    <property type="nucleotide sequence ID" value="NZ_JAJSOJ010000011.1"/>
</dbReference>
<protein>
    <submittedName>
        <fullName evidence="1">Uncharacterized protein</fullName>
    </submittedName>
</protein>
<proteinExistence type="predicted"/>
<dbReference type="EMBL" id="JAJSOJ010000011">
    <property type="protein sequence ID" value="MCE0742888.1"/>
    <property type="molecule type" value="Genomic_DNA"/>
</dbReference>
<name>A0ABS8VUF0_9PROT</name>
<reference evidence="1 2" key="1">
    <citation type="submission" date="2021-12" db="EMBL/GenBank/DDBJ databases">
        <title>Genome sequence of Acetobacter sicerae DmPark20a_162.</title>
        <authorList>
            <person name="Chaston J.M."/>
        </authorList>
    </citation>
    <scope>NUCLEOTIDE SEQUENCE [LARGE SCALE GENOMIC DNA]</scope>
    <source>
        <strain evidence="1 2">DmPark20a_162</strain>
    </source>
</reference>
<evidence type="ECO:0000313" key="2">
    <source>
        <dbReference type="Proteomes" id="UP001521074"/>
    </source>
</evidence>
<keyword evidence="2" id="KW-1185">Reference proteome</keyword>
<dbReference type="Proteomes" id="UP001521074">
    <property type="component" value="Unassembled WGS sequence"/>
</dbReference>
<organism evidence="1 2">
    <name type="scientific">Acetobacter sicerae</name>
    <dbReference type="NCBI Taxonomy" id="85325"/>
    <lineage>
        <taxon>Bacteria</taxon>
        <taxon>Pseudomonadati</taxon>
        <taxon>Pseudomonadota</taxon>
        <taxon>Alphaproteobacteria</taxon>
        <taxon>Acetobacterales</taxon>
        <taxon>Acetobacteraceae</taxon>
        <taxon>Acetobacter</taxon>
    </lineage>
</organism>
<sequence>MQIFGTPPLWGGVFLLCSDERLAVSQGFAPNLQRATLPLIPSCFADLFVCRKIKKKFLVKLFQKAQETLFLKRQAGITPAVLPGKMQTCDCHPVVRHAIA</sequence>
<evidence type="ECO:0000313" key="1">
    <source>
        <dbReference type="EMBL" id="MCE0742888.1"/>
    </source>
</evidence>
<comment type="caution">
    <text evidence="1">The sequence shown here is derived from an EMBL/GenBank/DDBJ whole genome shotgun (WGS) entry which is preliminary data.</text>
</comment>
<accession>A0ABS8VUF0</accession>